<dbReference type="InterPro" id="IPR001932">
    <property type="entry name" value="PPM-type_phosphatase-like_dom"/>
</dbReference>
<dbReference type="Pfam" id="PF13672">
    <property type="entry name" value="PP2C_2"/>
    <property type="match status" value="1"/>
</dbReference>
<dbReference type="RefSeq" id="WP_218282564.1">
    <property type="nucleotide sequence ID" value="NZ_CP078093.1"/>
</dbReference>
<organism evidence="2 3">
    <name type="scientific">Crassaminicella indica</name>
    <dbReference type="NCBI Taxonomy" id="2855394"/>
    <lineage>
        <taxon>Bacteria</taxon>
        <taxon>Bacillati</taxon>
        <taxon>Bacillota</taxon>
        <taxon>Clostridia</taxon>
        <taxon>Eubacteriales</taxon>
        <taxon>Clostridiaceae</taxon>
        <taxon>Crassaminicella</taxon>
    </lineage>
</organism>
<evidence type="ECO:0000259" key="1">
    <source>
        <dbReference type="PROSITE" id="PS51746"/>
    </source>
</evidence>
<reference evidence="2" key="1">
    <citation type="submission" date="2021-07" db="EMBL/GenBank/DDBJ databases">
        <title>Complete genome sequence of Crassaminicella sp. 143-21, isolated from a deep-sea hydrothermal vent.</title>
        <authorList>
            <person name="Li X."/>
        </authorList>
    </citation>
    <scope>NUCLEOTIDE SEQUENCE</scope>
    <source>
        <strain evidence="2">143-21</strain>
    </source>
</reference>
<sequence>MEIGAYSHIGRVREINEDAYYISNGTLNLFVVADGMGGHNAGEVASKVAICSIKDFIEQHKNEFFDKEEQEVCEILRKATLEANHKIFEKSRNEIECQGMGTTLTVVLVLSKVYVAHVGDSRAYLVRKNNISQITQDHSLVAELLRNGSITENEAKNHPQRNMITRALGTEEEITIDVFTLDLQDDDVILLCTDGLSNLIEVEEIRDVLIGTNNMQKACEHLVELANERGGYDNITVVAIKNS</sequence>
<feature type="domain" description="PPM-type phosphatase" evidence="1">
    <location>
        <begin position="2"/>
        <end position="242"/>
    </location>
</feature>
<accession>A0ABX8RAN6</accession>
<gene>
    <name evidence="2" type="ORF">KVH43_10950</name>
</gene>
<dbReference type="InterPro" id="IPR015655">
    <property type="entry name" value="PP2C"/>
</dbReference>
<protein>
    <submittedName>
        <fullName evidence="2">Stp1/IreP family PP2C-type Ser/Thr phosphatase</fullName>
    </submittedName>
</protein>
<name>A0ABX8RAN6_9CLOT</name>
<evidence type="ECO:0000313" key="3">
    <source>
        <dbReference type="Proteomes" id="UP000886818"/>
    </source>
</evidence>
<dbReference type="Proteomes" id="UP000886818">
    <property type="component" value="Chromosome"/>
</dbReference>
<dbReference type="PROSITE" id="PS51746">
    <property type="entry name" value="PPM_2"/>
    <property type="match status" value="1"/>
</dbReference>
<dbReference type="EMBL" id="CP078093">
    <property type="protein sequence ID" value="QXM05866.1"/>
    <property type="molecule type" value="Genomic_DNA"/>
</dbReference>
<dbReference type="SMART" id="SM00331">
    <property type="entry name" value="PP2C_SIG"/>
    <property type="match status" value="1"/>
</dbReference>
<dbReference type="NCBIfam" id="NF033484">
    <property type="entry name" value="Stp1_PP2C_phos"/>
    <property type="match status" value="1"/>
</dbReference>
<dbReference type="PANTHER" id="PTHR13832:SF860">
    <property type="entry name" value="PROTEIN PHOSPHATASE PHPP"/>
    <property type="match status" value="1"/>
</dbReference>
<proteinExistence type="predicted"/>
<dbReference type="PANTHER" id="PTHR13832">
    <property type="entry name" value="PROTEIN PHOSPHATASE 2C"/>
    <property type="match status" value="1"/>
</dbReference>
<evidence type="ECO:0000313" key="2">
    <source>
        <dbReference type="EMBL" id="QXM05866.1"/>
    </source>
</evidence>
<keyword evidence="3" id="KW-1185">Reference proteome</keyword>
<dbReference type="CDD" id="cd00143">
    <property type="entry name" value="PP2Cc"/>
    <property type="match status" value="1"/>
</dbReference>
<dbReference type="SMART" id="SM00332">
    <property type="entry name" value="PP2Cc"/>
    <property type="match status" value="1"/>
</dbReference>